<organism evidence="4 5">
    <name type="scientific">Phoenix dactylifera</name>
    <name type="common">Date palm</name>
    <dbReference type="NCBI Taxonomy" id="42345"/>
    <lineage>
        <taxon>Eukaryota</taxon>
        <taxon>Viridiplantae</taxon>
        <taxon>Streptophyta</taxon>
        <taxon>Embryophyta</taxon>
        <taxon>Tracheophyta</taxon>
        <taxon>Spermatophyta</taxon>
        <taxon>Magnoliopsida</taxon>
        <taxon>Liliopsida</taxon>
        <taxon>Arecaceae</taxon>
        <taxon>Coryphoideae</taxon>
        <taxon>Phoeniceae</taxon>
        <taxon>Phoenix</taxon>
    </lineage>
</organism>
<keyword evidence="1" id="KW-0479">Metal-binding</keyword>
<feature type="compositionally biased region" description="Acidic residues" evidence="2">
    <location>
        <begin position="181"/>
        <end position="199"/>
    </location>
</feature>
<dbReference type="AlphaFoldDB" id="A0A8B9AZ02"/>
<feature type="domain" description="RING-type" evidence="3">
    <location>
        <begin position="113"/>
        <end position="153"/>
    </location>
</feature>
<evidence type="ECO:0000313" key="4">
    <source>
        <dbReference type="Proteomes" id="UP000228380"/>
    </source>
</evidence>
<dbReference type="KEGG" id="pda:120112947"/>
<dbReference type="GO" id="GO:0008270">
    <property type="term" value="F:zinc ion binding"/>
    <property type="evidence" value="ECO:0007669"/>
    <property type="project" value="UniProtKB-KW"/>
</dbReference>
<dbReference type="InterPro" id="IPR013083">
    <property type="entry name" value="Znf_RING/FYVE/PHD"/>
</dbReference>
<dbReference type="OrthoDB" id="696282at2759"/>
<feature type="region of interest" description="Disordered" evidence="2">
    <location>
        <begin position="180"/>
        <end position="199"/>
    </location>
</feature>
<dbReference type="InterPro" id="IPR001841">
    <property type="entry name" value="Znf_RING"/>
</dbReference>
<dbReference type="Proteomes" id="UP000228380">
    <property type="component" value="Chromosome 13"/>
</dbReference>
<gene>
    <name evidence="5" type="primary">LOC120112947</name>
</gene>
<evidence type="ECO:0000256" key="1">
    <source>
        <dbReference type="PROSITE-ProRule" id="PRU00175"/>
    </source>
</evidence>
<protein>
    <submittedName>
        <fullName evidence="5">E3 ubiquitin-protein ligase RING1-like</fullName>
    </submittedName>
</protein>
<evidence type="ECO:0000256" key="2">
    <source>
        <dbReference type="SAM" id="MobiDB-lite"/>
    </source>
</evidence>
<dbReference type="InterPro" id="IPR044249">
    <property type="entry name" value="XERICO-like"/>
</dbReference>
<name>A0A8B9AZ02_PHODC</name>
<keyword evidence="1" id="KW-0863">Zinc-finger</keyword>
<evidence type="ECO:0000259" key="3">
    <source>
        <dbReference type="PROSITE" id="PS50089"/>
    </source>
</evidence>
<keyword evidence="4" id="KW-1185">Reference proteome</keyword>
<dbReference type="Pfam" id="PF13639">
    <property type="entry name" value="zf-RING_2"/>
    <property type="match status" value="1"/>
</dbReference>
<proteinExistence type="predicted"/>
<dbReference type="RefSeq" id="XP_038989093.1">
    <property type="nucleotide sequence ID" value="XM_039133165.1"/>
</dbReference>
<evidence type="ECO:0000313" key="5">
    <source>
        <dbReference type="RefSeq" id="XP_038989093.1"/>
    </source>
</evidence>
<reference evidence="4" key="1">
    <citation type="journal article" date="2019" name="Nat. Commun.">
        <title>Genome-wide association mapping of date palm fruit traits.</title>
        <authorList>
            <person name="Hazzouri K.M."/>
            <person name="Gros-Balthazard M."/>
            <person name="Flowers J.M."/>
            <person name="Copetti D."/>
            <person name="Lemansour A."/>
            <person name="Lebrun M."/>
            <person name="Masmoudi K."/>
            <person name="Ferrand S."/>
            <person name="Dhar M.I."/>
            <person name="Fresquez Z.A."/>
            <person name="Rosas U."/>
            <person name="Zhang J."/>
            <person name="Talag J."/>
            <person name="Lee S."/>
            <person name="Kudrna D."/>
            <person name="Powell R.F."/>
            <person name="Leitch I.J."/>
            <person name="Krueger R.R."/>
            <person name="Wing R.A."/>
            <person name="Amiri K.M.A."/>
            <person name="Purugganan M.D."/>
        </authorList>
    </citation>
    <scope>NUCLEOTIDE SEQUENCE [LARGE SCALE GENOMIC DNA]</scope>
    <source>
        <strain evidence="4">cv. Khalas</strain>
    </source>
</reference>
<dbReference type="SUPFAM" id="SSF57850">
    <property type="entry name" value="RING/U-box"/>
    <property type="match status" value="1"/>
</dbReference>
<dbReference type="SMART" id="SM00184">
    <property type="entry name" value="RING"/>
    <property type="match status" value="1"/>
</dbReference>
<sequence length="199" mass="22635">MALKVLLKETRRTFLCFEDGYKILKTVTEVPTTEKLEAFSLDGFLSLELSSKAVASVLRGPFSDDWKERYFEGVISYLAHAHAKDAVASPLDTVALKAEFEVMTDILEPSEKCMVCLAEFQPSEVVERKPCGHTYHEVCMKYYIKHNIDCPTCYYDDPASSSKSNFAPWEYTSKVSRDFLDTDDVETEEESSEEPTEMC</sequence>
<keyword evidence="1" id="KW-0862">Zinc</keyword>
<dbReference type="PROSITE" id="PS50089">
    <property type="entry name" value="ZF_RING_2"/>
    <property type="match status" value="1"/>
</dbReference>
<reference evidence="5" key="2">
    <citation type="submission" date="2025-08" db="UniProtKB">
        <authorList>
            <consortium name="RefSeq"/>
        </authorList>
    </citation>
    <scope>IDENTIFICATION</scope>
    <source>
        <tissue evidence="5">Young leaves</tissue>
    </source>
</reference>
<dbReference type="GeneID" id="120112947"/>
<dbReference type="PANTHER" id="PTHR47258:SF1">
    <property type="entry name" value="E3 UBIQUITIN-PROTEIN LIGASE XERICO-RELATED"/>
    <property type="match status" value="1"/>
</dbReference>
<dbReference type="Gene3D" id="3.30.40.10">
    <property type="entry name" value="Zinc/RING finger domain, C3HC4 (zinc finger)"/>
    <property type="match status" value="1"/>
</dbReference>
<accession>A0A8B9AZ02</accession>
<dbReference type="PANTHER" id="PTHR47258">
    <property type="match status" value="1"/>
</dbReference>